<protein>
    <submittedName>
        <fullName evidence="1">Uncharacterized protein</fullName>
    </submittedName>
</protein>
<dbReference type="AlphaFoldDB" id="A0AAP0KZU8"/>
<keyword evidence="2" id="KW-1185">Reference proteome</keyword>
<organism evidence="1 2">
    <name type="scientific">Stephania yunnanensis</name>
    <dbReference type="NCBI Taxonomy" id="152371"/>
    <lineage>
        <taxon>Eukaryota</taxon>
        <taxon>Viridiplantae</taxon>
        <taxon>Streptophyta</taxon>
        <taxon>Embryophyta</taxon>
        <taxon>Tracheophyta</taxon>
        <taxon>Spermatophyta</taxon>
        <taxon>Magnoliopsida</taxon>
        <taxon>Ranunculales</taxon>
        <taxon>Menispermaceae</taxon>
        <taxon>Menispermoideae</taxon>
        <taxon>Cissampelideae</taxon>
        <taxon>Stephania</taxon>
    </lineage>
</organism>
<comment type="caution">
    <text evidence="1">The sequence shown here is derived from an EMBL/GenBank/DDBJ whole genome shotgun (WGS) entry which is preliminary data.</text>
</comment>
<dbReference type="Proteomes" id="UP001420932">
    <property type="component" value="Unassembled WGS sequence"/>
</dbReference>
<gene>
    <name evidence="1" type="ORF">Syun_008042</name>
</gene>
<evidence type="ECO:0000313" key="2">
    <source>
        <dbReference type="Proteomes" id="UP001420932"/>
    </source>
</evidence>
<accession>A0AAP0KZU8</accession>
<proteinExistence type="predicted"/>
<sequence>MGLLLMDGFIREDIQQRIDDEIEWKTGQCTVCFVDKGNTEDKKTKFVAYFTRGKC</sequence>
<evidence type="ECO:0000313" key="1">
    <source>
        <dbReference type="EMBL" id="KAK9161701.1"/>
    </source>
</evidence>
<dbReference type="EMBL" id="JBBNAF010000003">
    <property type="protein sequence ID" value="KAK9161701.1"/>
    <property type="molecule type" value="Genomic_DNA"/>
</dbReference>
<reference evidence="1 2" key="1">
    <citation type="submission" date="2024-01" db="EMBL/GenBank/DDBJ databases">
        <title>Genome assemblies of Stephania.</title>
        <authorList>
            <person name="Yang L."/>
        </authorList>
    </citation>
    <scope>NUCLEOTIDE SEQUENCE [LARGE SCALE GENOMIC DNA]</scope>
    <source>
        <strain evidence="1">YNDBR</strain>
        <tissue evidence="1">Leaf</tissue>
    </source>
</reference>
<name>A0AAP0KZU8_9MAGN</name>